<sequence length="311" mass="35163">MLFNLPQNALIIMGLVAIFLLIASFITTKKINQNPEKDYTELKQRVISWWYMIGILFICFSLGFTTTIILFAVISFLALKEFFSIVPLRLIDRRVIFWVYLTIPIQYYWIATKWHTMSLIFIPVYLFLFIPIRLVLLGEVKGFIRSVGILQWGAMLTIFCIGHLAMLVGLPATHPNAGGLGLVLFILLLTQFNDVMQYVWGKSFGKHKIIPKVSPNKTWEGFLGGILSTSILASLLGMILTPMPIWLSFIAGIVIAVAGFLGDVVMSSVKRDLSIKDCSTLIPGHGGILDRMDSLTFSAPLFFHFYYYLFV</sequence>
<protein>
    <recommendedName>
        <fullName evidence="7">Phosphatidate cytidylyltransferase</fullName>
        <ecNumber evidence="7">2.7.7.41</ecNumber>
    </recommendedName>
</protein>
<feature type="transmembrane region" description="Helical" evidence="8">
    <location>
        <begin position="221"/>
        <end position="239"/>
    </location>
</feature>
<dbReference type="GO" id="GO:0004605">
    <property type="term" value="F:phosphatidate cytidylyltransferase activity"/>
    <property type="evidence" value="ECO:0007669"/>
    <property type="project" value="UniProtKB-EC"/>
</dbReference>
<evidence type="ECO:0000256" key="4">
    <source>
        <dbReference type="ARBA" id="ARBA00022692"/>
    </source>
</evidence>
<dbReference type="EMBL" id="FOBN01000011">
    <property type="protein sequence ID" value="SEM29415.1"/>
    <property type="molecule type" value="Genomic_DNA"/>
</dbReference>
<feature type="transmembrane region" description="Helical" evidence="8">
    <location>
        <begin position="48"/>
        <end position="79"/>
    </location>
</feature>
<gene>
    <name evidence="9" type="ORF">SAMN05444853_11159</name>
</gene>
<dbReference type="PANTHER" id="PTHR43535:SF1">
    <property type="entry name" value="PHOSPHATIDATE CYTIDYLYLTRANSFERASE"/>
    <property type="match status" value="1"/>
</dbReference>
<dbReference type="PANTHER" id="PTHR43535">
    <property type="entry name" value="PHOSPHATIDATE CYTIDYLYLTRANSFERASE"/>
    <property type="match status" value="1"/>
</dbReference>
<feature type="transmembrane region" description="Helical" evidence="8">
    <location>
        <begin position="9"/>
        <end position="28"/>
    </location>
</feature>
<keyword evidence="4 7" id="KW-0812">Transmembrane</keyword>
<evidence type="ECO:0000256" key="8">
    <source>
        <dbReference type="SAM" id="Phobius"/>
    </source>
</evidence>
<keyword evidence="6 8" id="KW-0472">Membrane</keyword>
<dbReference type="Pfam" id="PF01148">
    <property type="entry name" value="CTP_transf_1"/>
    <property type="match status" value="1"/>
</dbReference>
<evidence type="ECO:0000313" key="9">
    <source>
        <dbReference type="EMBL" id="SEM29415.1"/>
    </source>
</evidence>
<dbReference type="GO" id="GO:0005886">
    <property type="term" value="C:plasma membrane"/>
    <property type="evidence" value="ECO:0007669"/>
    <property type="project" value="TreeGrafter"/>
</dbReference>
<reference evidence="10" key="1">
    <citation type="submission" date="2016-10" db="EMBL/GenBank/DDBJ databases">
        <authorList>
            <person name="Varghese N."/>
            <person name="Submissions S."/>
        </authorList>
    </citation>
    <scope>NUCLEOTIDE SEQUENCE [LARGE SCALE GENOMIC DNA]</scope>
    <source>
        <strain evidence="10">DSM 24204</strain>
    </source>
</reference>
<keyword evidence="7 9" id="KW-0548">Nucleotidyltransferase</keyword>
<comment type="subcellular location">
    <subcellularLocation>
        <location evidence="1">Membrane</location>
        <topology evidence="1">Multi-pass membrane protein</topology>
    </subcellularLocation>
</comment>
<evidence type="ECO:0000256" key="2">
    <source>
        <dbReference type="ARBA" id="ARBA00010185"/>
    </source>
</evidence>
<dbReference type="STRING" id="97481.SAMN05444853_11159"/>
<comment type="catalytic activity">
    <reaction evidence="7">
        <text>a 1,2-diacyl-sn-glycero-3-phosphate + CTP + H(+) = a CDP-1,2-diacyl-sn-glycerol + diphosphate</text>
        <dbReference type="Rhea" id="RHEA:16229"/>
        <dbReference type="ChEBI" id="CHEBI:15378"/>
        <dbReference type="ChEBI" id="CHEBI:33019"/>
        <dbReference type="ChEBI" id="CHEBI:37563"/>
        <dbReference type="ChEBI" id="CHEBI:58332"/>
        <dbReference type="ChEBI" id="CHEBI:58608"/>
        <dbReference type="EC" id="2.7.7.41"/>
    </reaction>
</comment>
<dbReference type="RefSeq" id="WP_218061381.1">
    <property type="nucleotide sequence ID" value="NZ_CP016180.1"/>
</dbReference>
<comment type="pathway">
    <text evidence="7">Phospholipid metabolism; CDP-diacylglycerol biosynthesis; CDP-diacylglycerol from sn-glycerol 3-phosphate: step 3/3.</text>
</comment>
<feature type="transmembrane region" description="Helical" evidence="8">
    <location>
        <begin position="116"/>
        <end position="137"/>
    </location>
</feature>
<dbReference type="EC" id="2.7.7.41" evidence="7"/>
<feature type="transmembrane region" description="Helical" evidence="8">
    <location>
        <begin position="91"/>
        <end position="110"/>
    </location>
</feature>
<dbReference type="GO" id="GO:0016024">
    <property type="term" value="P:CDP-diacylglycerol biosynthetic process"/>
    <property type="evidence" value="ECO:0007669"/>
    <property type="project" value="UniProtKB-UniPathway"/>
</dbReference>
<evidence type="ECO:0000256" key="1">
    <source>
        <dbReference type="ARBA" id="ARBA00004141"/>
    </source>
</evidence>
<evidence type="ECO:0000256" key="6">
    <source>
        <dbReference type="ARBA" id="ARBA00023136"/>
    </source>
</evidence>
<dbReference type="GeneID" id="83543804"/>
<feature type="transmembrane region" description="Helical" evidence="8">
    <location>
        <begin position="149"/>
        <end position="172"/>
    </location>
</feature>
<accession>A0A1H7X6X8</accession>
<keyword evidence="3 7" id="KW-0808">Transferase</keyword>
<dbReference type="PROSITE" id="PS01315">
    <property type="entry name" value="CDS"/>
    <property type="match status" value="1"/>
</dbReference>
<name>A0A1H7X6X8_9PAST</name>
<keyword evidence="5 8" id="KW-1133">Transmembrane helix</keyword>
<evidence type="ECO:0000313" key="10">
    <source>
        <dbReference type="Proteomes" id="UP000198883"/>
    </source>
</evidence>
<proteinExistence type="inferred from homology"/>
<comment type="similarity">
    <text evidence="2 7">Belongs to the CDS family.</text>
</comment>
<feature type="transmembrane region" description="Helical" evidence="8">
    <location>
        <begin position="245"/>
        <end position="266"/>
    </location>
</feature>
<dbReference type="InterPro" id="IPR000374">
    <property type="entry name" value="PC_trans"/>
</dbReference>
<dbReference type="UniPathway" id="UPA00557">
    <property type="reaction ID" value="UER00614"/>
</dbReference>
<evidence type="ECO:0000256" key="5">
    <source>
        <dbReference type="ARBA" id="ARBA00022989"/>
    </source>
</evidence>
<evidence type="ECO:0000256" key="7">
    <source>
        <dbReference type="RuleBase" id="RU003938"/>
    </source>
</evidence>
<organism evidence="9 10">
    <name type="scientific">Phocoenobacter skyensis</name>
    <dbReference type="NCBI Taxonomy" id="97481"/>
    <lineage>
        <taxon>Bacteria</taxon>
        <taxon>Pseudomonadati</taxon>
        <taxon>Pseudomonadota</taxon>
        <taxon>Gammaproteobacteria</taxon>
        <taxon>Pasteurellales</taxon>
        <taxon>Pasteurellaceae</taxon>
        <taxon>Phocoenobacter</taxon>
    </lineage>
</organism>
<feature type="transmembrane region" description="Helical" evidence="8">
    <location>
        <begin position="178"/>
        <end position="200"/>
    </location>
</feature>
<dbReference type="Proteomes" id="UP000198883">
    <property type="component" value="Unassembled WGS sequence"/>
</dbReference>
<evidence type="ECO:0000256" key="3">
    <source>
        <dbReference type="ARBA" id="ARBA00022679"/>
    </source>
</evidence>
<dbReference type="AlphaFoldDB" id="A0A1H7X6X8"/>
<dbReference type="GO" id="GO:0009273">
    <property type="term" value="P:peptidoglycan-based cell wall biogenesis"/>
    <property type="evidence" value="ECO:0007669"/>
    <property type="project" value="TreeGrafter"/>
</dbReference>